<feature type="region of interest" description="Disordered" evidence="1">
    <location>
        <begin position="1214"/>
        <end position="1276"/>
    </location>
</feature>
<feature type="compositionally biased region" description="Polar residues" evidence="1">
    <location>
        <begin position="1070"/>
        <end position="1102"/>
    </location>
</feature>
<feature type="compositionally biased region" description="Pro residues" evidence="1">
    <location>
        <begin position="1423"/>
        <end position="1432"/>
    </location>
</feature>
<feature type="region of interest" description="Disordered" evidence="1">
    <location>
        <begin position="149"/>
        <end position="255"/>
    </location>
</feature>
<feature type="compositionally biased region" description="Pro residues" evidence="1">
    <location>
        <begin position="1361"/>
        <end position="1378"/>
    </location>
</feature>
<comment type="caution">
    <text evidence="3">The sequence shown here is derived from an EMBL/GenBank/DDBJ whole genome shotgun (WGS) entry which is preliminary data.</text>
</comment>
<dbReference type="EMBL" id="JAKKPZ010000010">
    <property type="protein sequence ID" value="KAI1716453.1"/>
    <property type="molecule type" value="Genomic_DNA"/>
</dbReference>
<evidence type="ECO:0000256" key="1">
    <source>
        <dbReference type="SAM" id="MobiDB-lite"/>
    </source>
</evidence>
<dbReference type="InterPro" id="IPR003618">
    <property type="entry name" value="TFIIS_cen_dom"/>
</dbReference>
<feature type="compositionally biased region" description="Low complexity" evidence="1">
    <location>
        <begin position="327"/>
        <end position="346"/>
    </location>
</feature>
<feature type="region of interest" description="Disordered" evidence="1">
    <location>
        <begin position="1734"/>
        <end position="1757"/>
    </location>
</feature>
<dbReference type="InterPro" id="IPR036575">
    <property type="entry name" value="TFIIS_cen_dom_sf"/>
</dbReference>
<feature type="compositionally biased region" description="Basic and acidic residues" evidence="1">
    <location>
        <begin position="570"/>
        <end position="586"/>
    </location>
</feature>
<organism evidence="3 4">
    <name type="scientific">Ditylenchus destructor</name>
    <dbReference type="NCBI Taxonomy" id="166010"/>
    <lineage>
        <taxon>Eukaryota</taxon>
        <taxon>Metazoa</taxon>
        <taxon>Ecdysozoa</taxon>
        <taxon>Nematoda</taxon>
        <taxon>Chromadorea</taxon>
        <taxon>Rhabditida</taxon>
        <taxon>Tylenchina</taxon>
        <taxon>Tylenchomorpha</taxon>
        <taxon>Sphaerularioidea</taxon>
        <taxon>Anguinidae</taxon>
        <taxon>Anguininae</taxon>
        <taxon>Ditylenchus</taxon>
    </lineage>
</organism>
<keyword evidence="4" id="KW-1185">Reference proteome</keyword>
<dbReference type="Gene3D" id="1.10.472.30">
    <property type="entry name" value="Transcription elongation factor S-II, central domain"/>
    <property type="match status" value="1"/>
</dbReference>
<feature type="region of interest" description="Disordered" evidence="1">
    <location>
        <begin position="612"/>
        <end position="642"/>
    </location>
</feature>
<dbReference type="InterPro" id="IPR012921">
    <property type="entry name" value="SPOC_C"/>
</dbReference>
<dbReference type="PANTHER" id="PTHR11477">
    <property type="entry name" value="TRANSCRIPTION FACTOR S-II ZINC FINGER DOMAIN-CONTAINING PROTEIN"/>
    <property type="match status" value="1"/>
</dbReference>
<feature type="compositionally biased region" description="Low complexity" evidence="1">
    <location>
        <begin position="1231"/>
        <end position="1242"/>
    </location>
</feature>
<feature type="compositionally biased region" description="Basic and acidic residues" evidence="1">
    <location>
        <begin position="1058"/>
        <end position="1069"/>
    </location>
</feature>
<protein>
    <submittedName>
        <fullName evidence="3">Transcription factor s-II (TFIIS), central domain-containing protein</fullName>
    </submittedName>
</protein>
<feature type="region of interest" description="Disordered" evidence="1">
    <location>
        <begin position="827"/>
        <end position="855"/>
    </location>
</feature>
<dbReference type="Proteomes" id="UP001201812">
    <property type="component" value="Unassembled WGS sequence"/>
</dbReference>
<feature type="compositionally biased region" description="Polar residues" evidence="1">
    <location>
        <begin position="233"/>
        <end position="248"/>
    </location>
</feature>
<feature type="compositionally biased region" description="Polar residues" evidence="1">
    <location>
        <begin position="613"/>
        <end position="628"/>
    </location>
</feature>
<feature type="region of interest" description="Disordered" evidence="1">
    <location>
        <begin position="1543"/>
        <end position="1581"/>
    </location>
</feature>
<feature type="compositionally biased region" description="Basic and acidic residues" evidence="1">
    <location>
        <begin position="1106"/>
        <end position="1120"/>
    </location>
</feature>
<name>A0AAD4N4C0_9BILA</name>
<dbReference type="Pfam" id="PF07500">
    <property type="entry name" value="TFIIS_M"/>
    <property type="match status" value="1"/>
</dbReference>
<feature type="compositionally biased region" description="Basic and acidic residues" evidence="1">
    <location>
        <begin position="295"/>
        <end position="317"/>
    </location>
</feature>
<feature type="compositionally biased region" description="Acidic residues" evidence="1">
    <location>
        <begin position="1408"/>
        <end position="1417"/>
    </location>
</feature>
<feature type="compositionally biased region" description="Basic and acidic residues" evidence="1">
    <location>
        <begin position="193"/>
        <end position="209"/>
    </location>
</feature>
<dbReference type="SUPFAM" id="SSF46942">
    <property type="entry name" value="Elongation factor TFIIS domain 2"/>
    <property type="match status" value="1"/>
</dbReference>
<feature type="region of interest" description="Disordered" evidence="1">
    <location>
        <begin position="1607"/>
        <end position="1631"/>
    </location>
</feature>
<proteinExistence type="predicted"/>
<dbReference type="Pfam" id="PF07744">
    <property type="entry name" value="SPOC"/>
    <property type="match status" value="1"/>
</dbReference>
<feature type="compositionally biased region" description="Polar residues" evidence="1">
    <location>
        <begin position="829"/>
        <end position="839"/>
    </location>
</feature>
<feature type="region of interest" description="Disordered" evidence="1">
    <location>
        <begin position="1338"/>
        <end position="1475"/>
    </location>
</feature>
<sequence length="1757" mass="195700">MENWDDDEPATDCFLSTAMPANDGTDGFNDEIIQQLEGANCALESATSSSLFPKLPSEETLNVFEVGDFGNIPCSSNDLLSQEFYGTNFNCTSSTFIHEPSISPQKQRKNEALRRRFASRMFNTQPKKIVAELDEDCIKRISDAIQASSEKLNKSKKTRKNESESTEAPKSNKDRLTPDKVFVEAKKPVKSSDMTEPRLADKLLDDDIKPTPSSGDTLEKSKKRANVAETAVHLTTENESSSLHNALTSAPEESELSEEDKKMLLLHGFKNCYISTNDDLNKIYNKEIIKASTKLERDDRQKRRPRDNSHRLSTESARKRKSRRRSSNSLSRSLSPVASTSASSVSGTPNVGAQQKEHKKRLSSQNPCYMCKKTVDVRYSNLAENSAFCSTECISAQVRIARQCVRPGEAVMLMNLDGMVLNESKSPKLEALEEFLQLYPNFTPVLNMSKIESHDLNDTKVDNKAEQKRIEVRKVIEYQLQLRCKSAKISFSKYKLKKICIEIEEELFRMHKEVGTKYRNWCRGLLQKIKADDNMFFRKIVYEKISVKKLVTMSPEDMYTPSGIMQPIKPAKDQATENDKIERTHDSQSNNSAETAKQIMGEKSVVPVEAPCETTTTLEPRSENNSPGLQIAEEDDDFSSELRSNTSKYTMVKKTPLSTVKVPSAVDNILDDTERDTTMRHNSHLYDVNCSICKEKTKADFAAKERLEAKLLLGKNRPEDEPRAKVPRFPNLDAANKAAEERRERNQRHGQQEVQPEAPLYSIPSRAPLDGAPATTDESHEIDEYMDTGFHDDDDDYSAGNTGPTNQGESGGEIQTSATYLDSLHRMNDASSGNENRAITSERHSTWDKTTSNVSQSKIPEPVSIASINKSSTETLSKAESWKKLSESVCSSTEENPWKSDNHKIWSGTLTWGRKFEFPCTFTAVSNKAAFKLGKELPPAAKVVGRIEPAQVWSYIRSLRGSWAKQVIVLLIDPPSEKIQRANYDSCYELMRSENKYGVIEFAKHPTIKDGYIFALEPFEPLPKDLYPLEGPGLPDGAELNGNIILVLIKKMEKKDALSQRSQKSETWRTSKNLLPDTQQTGTEDNANKSLETTPNNPQLEESSCELERVKSHKPEHVAEPNHVSMSKLPPAISATSDKESGKEELAKTPSDYLQSPEFNSLDDLLKAIAMTETPAHIVILVGAYLNRRPDVSEEERAIIKNVIMEKSEAERIRNQRNLTGSTLRKDNTPAEESSSRTTSASIYRHKETNDKSSHNASPDTKQIENNANNFRPNQIRKDIIYSMRSSSRDSGHSSSNDSICAQQISFGSAALADARPSSSGLQAGTSMDENVASPDADVYSRAQTPPPPPPLSTPPSSVISPPPPPAQKHPTPVPAPIMPNLCMPTMFPPPPPAPNGTIASSKKYGEDMDISSDDDTLSTQLLPPPPPPPKLSQPTTLPIPTLSKQLPSSSSRFTTLSHSALRHPEATTGSPADISNMSPEISPRFGQPQDPRFNNSVILSRSPIHTINRYQEAATRYDTRHSKDGSLPRSPMELPNVLHERAMPSDPRSRGHFPMRGGNPLRPSLSHQEGSHRPYDLHSTPQPIAGAIRPREAILGFDINRISGSSSHSDLPLPRRSFPQETITSPSRRGFHGHAEVEDLMDRRRMFANDLNSPIRMNPALRGNPNINNAPLQPYVNHQLRSIERIRPPFGHSNMRMTGVEISPPRDNFNSVGRIFNGVGSPSMRGRDFSMRAIAPPPNLRGSRFGRPGPRGLNML</sequence>
<feature type="compositionally biased region" description="Pro residues" evidence="1">
    <location>
        <begin position="1345"/>
        <end position="1354"/>
    </location>
</feature>
<feature type="compositionally biased region" description="Basic and acidic residues" evidence="1">
    <location>
        <begin position="1245"/>
        <end position="1254"/>
    </location>
</feature>
<dbReference type="GO" id="GO:0005634">
    <property type="term" value="C:nucleus"/>
    <property type="evidence" value="ECO:0007669"/>
    <property type="project" value="TreeGrafter"/>
</dbReference>
<dbReference type="PROSITE" id="PS51321">
    <property type="entry name" value="TFIIS_CENTRAL"/>
    <property type="match status" value="1"/>
</dbReference>
<feature type="region of interest" description="Disordered" evidence="1">
    <location>
        <begin position="1058"/>
        <end position="1154"/>
    </location>
</feature>
<feature type="region of interest" description="Disordered" evidence="1">
    <location>
        <begin position="295"/>
        <end position="364"/>
    </location>
</feature>
<feature type="compositionally biased region" description="Basic and acidic residues" evidence="1">
    <location>
        <begin position="1137"/>
        <end position="1147"/>
    </location>
</feature>
<evidence type="ECO:0000313" key="4">
    <source>
        <dbReference type="Proteomes" id="UP001201812"/>
    </source>
</evidence>
<gene>
    <name evidence="3" type="ORF">DdX_07508</name>
</gene>
<feature type="compositionally biased region" description="Low complexity" evidence="1">
    <location>
        <begin position="1742"/>
        <end position="1757"/>
    </location>
</feature>
<dbReference type="GO" id="GO:0006351">
    <property type="term" value="P:DNA-templated transcription"/>
    <property type="evidence" value="ECO:0007669"/>
    <property type="project" value="InterPro"/>
</dbReference>
<feature type="compositionally biased region" description="Polar residues" evidence="1">
    <location>
        <begin position="1255"/>
        <end position="1273"/>
    </location>
</feature>
<feature type="region of interest" description="Disordered" evidence="1">
    <location>
        <begin position="561"/>
        <end position="598"/>
    </location>
</feature>
<feature type="region of interest" description="Disordered" evidence="1">
    <location>
        <begin position="718"/>
        <end position="813"/>
    </location>
</feature>
<reference evidence="3" key="1">
    <citation type="submission" date="2022-01" db="EMBL/GenBank/DDBJ databases">
        <title>Genome Sequence Resource for Two Populations of Ditylenchus destructor, the Migratory Endoparasitic Phytonematode.</title>
        <authorList>
            <person name="Zhang H."/>
            <person name="Lin R."/>
            <person name="Xie B."/>
        </authorList>
    </citation>
    <scope>NUCLEOTIDE SEQUENCE</scope>
    <source>
        <strain evidence="3">BazhouSP</strain>
    </source>
</reference>
<evidence type="ECO:0000259" key="2">
    <source>
        <dbReference type="PROSITE" id="PS51321"/>
    </source>
</evidence>
<feature type="compositionally biased region" description="Polar residues" evidence="1">
    <location>
        <begin position="799"/>
        <end position="813"/>
    </location>
</feature>
<feature type="compositionally biased region" description="Low complexity" evidence="1">
    <location>
        <begin position="1449"/>
        <end position="1460"/>
    </location>
</feature>
<feature type="compositionally biased region" description="Basic and acidic residues" evidence="1">
    <location>
        <begin position="170"/>
        <end position="187"/>
    </location>
</feature>
<dbReference type="PANTHER" id="PTHR11477:SF51">
    <property type="entry name" value="PROTEIN PARTNER OF SNF, ISOFORM B"/>
    <property type="match status" value="1"/>
</dbReference>
<feature type="domain" description="TFIIS central" evidence="2">
    <location>
        <begin position="468"/>
        <end position="586"/>
    </location>
</feature>
<feature type="compositionally biased region" description="Acidic residues" evidence="1">
    <location>
        <begin position="784"/>
        <end position="797"/>
    </location>
</feature>
<evidence type="ECO:0000313" key="3">
    <source>
        <dbReference type="EMBL" id="KAI1716453.1"/>
    </source>
</evidence>
<accession>A0AAD4N4C0</accession>